<evidence type="ECO:0000313" key="12">
    <source>
        <dbReference type="Proteomes" id="UP000460272"/>
    </source>
</evidence>
<keyword evidence="2" id="KW-1003">Cell membrane</keyword>
<dbReference type="InterPro" id="IPR029044">
    <property type="entry name" value="Nucleotide-diphossugar_trans"/>
</dbReference>
<dbReference type="Proteomes" id="UP000460272">
    <property type="component" value="Unassembled WGS sequence"/>
</dbReference>
<dbReference type="InterPro" id="IPR001173">
    <property type="entry name" value="Glyco_trans_2-like"/>
</dbReference>
<dbReference type="InterPro" id="IPR050256">
    <property type="entry name" value="Glycosyltransferase_2"/>
</dbReference>
<dbReference type="EMBL" id="RPFW01000003">
    <property type="protein sequence ID" value="TVZ04017.1"/>
    <property type="molecule type" value="Genomic_DNA"/>
</dbReference>
<dbReference type="CDD" id="cd04187">
    <property type="entry name" value="DPM1_like_bac"/>
    <property type="match status" value="1"/>
</dbReference>
<dbReference type="AlphaFoldDB" id="A0A6P2BZ80"/>
<dbReference type="Gene3D" id="3.90.550.10">
    <property type="entry name" value="Spore Coat Polysaccharide Biosynthesis Protein SpsA, Chain A"/>
    <property type="match status" value="1"/>
</dbReference>
<keyword evidence="12" id="KW-1185">Reference proteome</keyword>
<feature type="domain" description="Glycosyltransferase 2-like" evidence="10">
    <location>
        <begin position="7"/>
        <end position="168"/>
    </location>
</feature>
<accession>A0A6P2BZ80</accession>
<evidence type="ECO:0000256" key="4">
    <source>
        <dbReference type="ARBA" id="ARBA00022679"/>
    </source>
</evidence>
<evidence type="ECO:0000256" key="8">
    <source>
        <dbReference type="ARBA" id="ARBA00038152"/>
    </source>
</evidence>
<dbReference type="Pfam" id="PF00535">
    <property type="entry name" value="Glycos_transf_2"/>
    <property type="match status" value="1"/>
</dbReference>
<keyword evidence="4 11" id="KW-0808">Transferase</keyword>
<evidence type="ECO:0000256" key="6">
    <source>
        <dbReference type="ARBA" id="ARBA00022989"/>
    </source>
</evidence>
<keyword evidence="6 9" id="KW-1133">Transmembrane helix</keyword>
<evidence type="ECO:0000256" key="9">
    <source>
        <dbReference type="SAM" id="Phobius"/>
    </source>
</evidence>
<reference evidence="11 12" key="1">
    <citation type="submission" date="2018-11" db="EMBL/GenBank/DDBJ databases">
        <title>Trebonia kvetii gen.nov., sp.nov., a novel acidophilic actinobacterium, and proposal of the new actinobacterial family Treboniaceae fam. nov.</title>
        <authorList>
            <person name="Rapoport D."/>
            <person name="Sagova-Mareckova M."/>
            <person name="Sedlacek I."/>
            <person name="Provaznik J."/>
            <person name="Kralova S."/>
            <person name="Pavlinic D."/>
            <person name="Benes V."/>
            <person name="Kopecky J."/>
        </authorList>
    </citation>
    <scope>NUCLEOTIDE SEQUENCE [LARGE SCALE GENOMIC DNA]</scope>
    <source>
        <strain evidence="11 12">15Tr583</strain>
    </source>
</reference>
<dbReference type="GO" id="GO:0016757">
    <property type="term" value="F:glycosyltransferase activity"/>
    <property type="evidence" value="ECO:0007669"/>
    <property type="project" value="UniProtKB-KW"/>
</dbReference>
<dbReference type="OrthoDB" id="9811884at2"/>
<dbReference type="SUPFAM" id="SSF53448">
    <property type="entry name" value="Nucleotide-diphospho-sugar transferases"/>
    <property type="match status" value="1"/>
</dbReference>
<organism evidence="11 12">
    <name type="scientific">Trebonia kvetii</name>
    <dbReference type="NCBI Taxonomy" id="2480626"/>
    <lineage>
        <taxon>Bacteria</taxon>
        <taxon>Bacillati</taxon>
        <taxon>Actinomycetota</taxon>
        <taxon>Actinomycetes</taxon>
        <taxon>Streptosporangiales</taxon>
        <taxon>Treboniaceae</taxon>
        <taxon>Trebonia</taxon>
    </lineage>
</organism>
<sequence>MESAKYSIVIPLYNEEGIIPLLVGRLQEIMAKMDGPAEVVMVDDGSTDRTYQLAQAASDSDPRFKLIQFSRNFGHQVAITAGMDATSGDAVIIMDADLQDPPYVVLQMIEKWQQGYEVVYGRRQHREGERLFKTATASAFYNLLHRIADVETPIDVGDFRLVDRKALNAFLQMRENNRYVRGMFSWVGFRQAAVPYTREERAVGTTHYTMRKMVKLASNGILGFSSAPLRLALGMGVFLAFASVIYGIVAISMKLAGVDLVPGYASLLFAITFLSGIQLAVMGMVGLYVGRIYDEARARPLYIVRESYGFGAGDDRAVWQATREPGPRGA</sequence>
<evidence type="ECO:0000256" key="7">
    <source>
        <dbReference type="ARBA" id="ARBA00023136"/>
    </source>
</evidence>
<dbReference type="RefSeq" id="WP_145853887.1">
    <property type="nucleotide sequence ID" value="NZ_RPFW01000003.1"/>
</dbReference>
<evidence type="ECO:0000256" key="3">
    <source>
        <dbReference type="ARBA" id="ARBA00022676"/>
    </source>
</evidence>
<name>A0A6P2BZ80_9ACTN</name>
<evidence type="ECO:0000256" key="5">
    <source>
        <dbReference type="ARBA" id="ARBA00022692"/>
    </source>
</evidence>
<evidence type="ECO:0000259" key="10">
    <source>
        <dbReference type="Pfam" id="PF00535"/>
    </source>
</evidence>
<evidence type="ECO:0000313" key="11">
    <source>
        <dbReference type="EMBL" id="TVZ04017.1"/>
    </source>
</evidence>
<dbReference type="GO" id="GO:0005886">
    <property type="term" value="C:plasma membrane"/>
    <property type="evidence" value="ECO:0007669"/>
    <property type="project" value="UniProtKB-SubCell"/>
</dbReference>
<comment type="subcellular location">
    <subcellularLocation>
        <location evidence="1">Cell membrane</location>
        <topology evidence="1">Multi-pass membrane protein</topology>
    </subcellularLocation>
</comment>
<keyword evidence="3" id="KW-0328">Glycosyltransferase</keyword>
<evidence type="ECO:0000256" key="1">
    <source>
        <dbReference type="ARBA" id="ARBA00004651"/>
    </source>
</evidence>
<comment type="caution">
    <text evidence="11">The sequence shown here is derived from an EMBL/GenBank/DDBJ whole genome shotgun (WGS) entry which is preliminary data.</text>
</comment>
<feature type="transmembrane region" description="Helical" evidence="9">
    <location>
        <begin position="231"/>
        <end position="252"/>
    </location>
</feature>
<dbReference type="PANTHER" id="PTHR48090">
    <property type="entry name" value="UNDECAPRENYL-PHOSPHATE 4-DEOXY-4-FORMAMIDO-L-ARABINOSE TRANSFERASE-RELATED"/>
    <property type="match status" value="1"/>
</dbReference>
<gene>
    <name evidence="11" type="ORF">EAS64_16475</name>
</gene>
<keyword evidence="7 9" id="KW-0472">Membrane</keyword>
<feature type="transmembrane region" description="Helical" evidence="9">
    <location>
        <begin position="264"/>
        <end position="289"/>
    </location>
</feature>
<comment type="similarity">
    <text evidence="8">Belongs to the glycosyltransferase 2 family. GtrB subfamily.</text>
</comment>
<protein>
    <submittedName>
        <fullName evidence="11">Glycosyltransferase</fullName>
    </submittedName>
</protein>
<dbReference type="FunFam" id="3.90.550.10:FF:000079">
    <property type="entry name" value="Probable glycosyl transferase"/>
    <property type="match status" value="1"/>
</dbReference>
<evidence type="ECO:0000256" key="2">
    <source>
        <dbReference type="ARBA" id="ARBA00022475"/>
    </source>
</evidence>
<dbReference type="PANTHER" id="PTHR48090:SF1">
    <property type="entry name" value="PROPHAGE BACTOPRENOL GLUCOSYL TRANSFERASE HOMOLOG"/>
    <property type="match status" value="1"/>
</dbReference>
<proteinExistence type="inferred from homology"/>
<keyword evidence="5 9" id="KW-0812">Transmembrane</keyword>